<dbReference type="OrthoDB" id="27483at2759"/>
<accession>A0A9P4QG85</accession>
<dbReference type="AlphaFoldDB" id="A0A9P4QG85"/>
<dbReference type="PANTHER" id="PTHR33099:SF7">
    <property type="entry name" value="MYND-TYPE DOMAIN-CONTAINING PROTEIN"/>
    <property type="match status" value="1"/>
</dbReference>
<reference evidence="2" key="1">
    <citation type="journal article" date="2020" name="Stud. Mycol.">
        <title>101 Dothideomycetes genomes: a test case for predicting lifestyles and emergence of pathogens.</title>
        <authorList>
            <person name="Haridas S."/>
            <person name="Albert R."/>
            <person name="Binder M."/>
            <person name="Bloem J."/>
            <person name="Labutti K."/>
            <person name="Salamov A."/>
            <person name="Andreopoulos B."/>
            <person name="Baker S."/>
            <person name="Barry K."/>
            <person name="Bills G."/>
            <person name="Bluhm B."/>
            <person name="Cannon C."/>
            <person name="Castanera R."/>
            <person name="Culley D."/>
            <person name="Daum C."/>
            <person name="Ezra D."/>
            <person name="Gonzalez J."/>
            <person name="Henrissat B."/>
            <person name="Kuo A."/>
            <person name="Liang C."/>
            <person name="Lipzen A."/>
            <person name="Lutzoni F."/>
            <person name="Magnuson J."/>
            <person name="Mondo S."/>
            <person name="Nolan M."/>
            <person name="Ohm R."/>
            <person name="Pangilinan J."/>
            <person name="Park H.-J."/>
            <person name="Ramirez L."/>
            <person name="Alfaro M."/>
            <person name="Sun H."/>
            <person name="Tritt A."/>
            <person name="Yoshinaga Y."/>
            <person name="Zwiers L.-H."/>
            <person name="Turgeon B."/>
            <person name="Goodwin S."/>
            <person name="Spatafora J."/>
            <person name="Crous P."/>
            <person name="Grigoriev I."/>
        </authorList>
    </citation>
    <scope>NUCLEOTIDE SEQUENCE</scope>
    <source>
        <strain evidence="2">CBS 125425</strain>
    </source>
</reference>
<sequence>NPGLLVSGYGSVGLPLATRDAEAIAHLCKRSPFGKGAETLVDETVRKTWELDCTEFECQNPEWPSYLAQIGQQATAALGVKVPFRIDGYKLLLYEEGAFFKAHKDSEKTKGMFGTLVVCLPSEHSGGEVRLVQGNKEEVLRTAPFSQHGLSCLAWYSDVQHEIDPILSGYRLVLTYNLV</sequence>
<comment type="caution">
    <text evidence="2">The sequence shown here is derived from an EMBL/GenBank/DDBJ whole genome shotgun (WGS) entry which is preliminary data.</text>
</comment>
<dbReference type="EMBL" id="ML996405">
    <property type="protein sequence ID" value="KAF2726707.1"/>
    <property type="molecule type" value="Genomic_DNA"/>
</dbReference>
<feature type="domain" description="Prolyl 4-hydroxylase alpha subunit Fe(2+) 2OG dioxygenase" evidence="1">
    <location>
        <begin position="90"/>
        <end position="177"/>
    </location>
</feature>
<feature type="non-terminal residue" evidence="2">
    <location>
        <position position="1"/>
    </location>
</feature>
<dbReference type="Pfam" id="PF13640">
    <property type="entry name" value="2OG-FeII_Oxy_3"/>
    <property type="match status" value="1"/>
</dbReference>
<organism evidence="2 3">
    <name type="scientific">Polyplosphaeria fusca</name>
    <dbReference type="NCBI Taxonomy" id="682080"/>
    <lineage>
        <taxon>Eukaryota</taxon>
        <taxon>Fungi</taxon>
        <taxon>Dikarya</taxon>
        <taxon>Ascomycota</taxon>
        <taxon>Pezizomycotina</taxon>
        <taxon>Dothideomycetes</taxon>
        <taxon>Pleosporomycetidae</taxon>
        <taxon>Pleosporales</taxon>
        <taxon>Tetraplosphaeriaceae</taxon>
        <taxon>Polyplosphaeria</taxon>
    </lineage>
</organism>
<dbReference type="InterPro" id="IPR044862">
    <property type="entry name" value="Pro_4_hyd_alph_FE2OG_OXY"/>
</dbReference>
<protein>
    <recommendedName>
        <fullName evidence="1">Prolyl 4-hydroxylase alpha subunit Fe(2+) 2OG dioxygenase domain-containing protein</fullName>
    </recommendedName>
</protein>
<gene>
    <name evidence="2" type="ORF">EJ04DRAFT_392505</name>
</gene>
<feature type="non-terminal residue" evidence="2">
    <location>
        <position position="179"/>
    </location>
</feature>
<proteinExistence type="predicted"/>
<name>A0A9P4QG85_9PLEO</name>
<evidence type="ECO:0000259" key="1">
    <source>
        <dbReference type="Pfam" id="PF13640"/>
    </source>
</evidence>
<evidence type="ECO:0000313" key="3">
    <source>
        <dbReference type="Proteomes" id="UP000799444"/>
    </source>
</evidence>
<dbReference type="Proteomes" id="UP000799444">
    <property type="component" value="Unassembled WGS sequence"/>
</dbReference>
<keyword evidence="3" id="KW-1185">Reference proteome</keyword>
<dbReference type="Gene3D" id="2.60.120.620">
    <property type="entry name" value="q2cbj1_9rhob like domain"/>
    <property type="match status" value="1"/>
</dbReference>
<dbReference type="PANTHER" id="PTHR33099">
    <property type="entry name" value="FE2OG DIOXYGENASE DOMAIN-CONTAINING PROTEIN"/>
    <property type="match status" value="1"/>
</dbReference>
<evidence type="ECO:0000313" key="2">
    <source>
        <dbReference type="EMBL" id="KAF2726707.1"/>
    </source>
</evidence>